<dbReference type="InterPro" id="IPR036702">
    <property type="entry name" value="ComB-like_sf"/>
</dbReference>
<dbReference type="HAMAP" id="MF_00490">
    <property type="entry name" value="ComB"/>
    <property type="match status" value="1"/>
</dbReference>
<dbReference type="SUPFAM" id="SSF142823">
    <property type="entry name" value="ComB-like"/>
    <property type="match status" value="1"/>
</dbReference>
<evidence type="ECO:0000256" key="4">
    <source>
        <dbReference type="ARBA" id="ARBA00021948"/>
    </source>
</evidence>
<dbReference type="Proteomes" id="UP000265882">
    <property type="component" value="Unassembled WGS sequence"/>
</dbReference>
<evidence type="ECO:0000256" key="5">
    <source>
        <dbReference type="ARBA" id="ARBA00022801"/>
    </source>
</evidence>
<evidence type="ECO:0000313" key="9">
    <source>
        <dbReference type="EMBL" id="RJP16618.1"/>
    </source>
</evidence>
<sequence>MKKARGGIEALGADVLLTAEEVKLEKVEKAVCVVVDVLRATTTIVTALANQCAGILPVETPEEARRVAAEKQYLLGGERNGLKIEGFHFGNSPLEYSRENIFGRFIIFTTTNGTRAIRSCAGADTVLMAAFVNGKAVADFLKTVEKPILMVCAGTRGEPSIEDTACAGMLLEDLQRKLSERAEEAVALWRAHQHDVAGMMKRESAHGRGLVELGFEKDIEFAAEANKFSVIPVLHGGLIVRKS</sequence>
<dbReference type="FunFam" id="3.90.1560.10:FF:000001">
    <property type="entry name" value="Probable 2-phosphosulfolactate phosphatase"/>
    <property type="match status" value="1"/>
</dbReference>
<name>A0A3A4N3V6_ABYX5</name>
<evidence type="ECO:0000256" key="1">
    <source>
        <dbReference type="ARBA" id="ARBA00001946"/>
    </source>
</evidence>
<dbReference type="GO" id="GO:0050532">
    <property type="term" value="F:2-phosphosulfolactate phosphatase activity"/>
    <property type="evidence" value="ECO:0007669"/>
    <property type="project" value="UniProtKB-UniRule"/>
</dbReference>
<dbReference type="InterPro" id="IPR005238">
    <property type="entry name" value="ComB-like"/>
</dbReference>
<dbReference type="EC" id="3.1.3.71" evidence="3 8"/>
<gene>
    <name evidence="8" type="primary">comB</name>
    <name evidence="9" type="ORF">C4520_18470</name>
</gene>
<dbReference type="GO" id="GO:0000287">
    <property type="term" value="F:magnesium ion binding"/>
    <property type="evidence" value="ECO:0007669"/>
    <property type="project" value="UniProtKB-UniRule"/>
</dbReference>
<comment type="caution">
    <text evidence="9">The sequence shown here is derived from an EMBL/GenBank/DDBJ whole genome shotgun (WGS) entry which is preliminary data.</text>
</comment>
<evidence type="ECO:0000256" key="3">
    <source>
        <dbReference type="ARBA" id="ARBA00012953"/>
    </source>
</evidence>
<evidence type="ECO:0000256" key="8">
    <source>
        <dbReference type="HAMAP-Rule" id="MF_00490"/>
    </source>
</evidence>
<evidence type="ECO:0000256" key="7">
    <source>
        <dbReference type="ARBA" id="ARBA00033711"/>
    </source>
</evidence>
<dbReference type="Gene3D" id="3.90.1560.10">
    <property type="entry name" value="ComB-like"/>
    <property type="match status" value="1"/>
</dbReference>
<comment type="similarity">
    <text evidence="2 8">Belongs to the ComB family.</text>
</comment>
<protein>
    <recommendedName>
        <fullName evidence="4 8">Probable 2-phosphosulfolactate phosphatase</fullName>
        <ecNumber evidence="3 8">3.1.3.71</ecNumber>
    </recommendedName>
</protein>
<proteinExistence type="inferred from homology"/>
<dbReference type="Pfam" id="PF04029">
    <property type="entry name" value="2-ph_phosp"/>
    <property type="match status" value="1"/>
</dbReference>
<dbReference type="AlphaFoldDB" id="A0A3A4N3V6"/>
<keyword evidence="5 8" id="KW-0378">Hydrolase</keyword>
<dbReference type="GO" id="GO:0050545">
    <property type="term" value="F:sulfopyruvate decarboxylase activity"/>
    <property type="evidence" value="ECO:0007669"/>
    <property type="project" value="TreeGrafter"/>
</dbReference>
<comment type="cofactor">
    <cofactor evidence="1 8">
        <name>Mg(2+)</name>
        <dbReference type="ChEBI" id="CHEBI:18420"/>
    </cofactor>
</comment>
<dbReference type="PANTHER" id="PTHR37311">
    <property type="entry name" value="2-PHOSPHOSULFOLACTATE PHOSPHATASE-RELATED"/>
    <property type="match status" value="1"/>
</dbReference>
<keyword evidence="6 8" id="KW-0460">Magnesium</keyword>
<accession>A0A3A4N3V6</accession>
<evidence type="ECO:0000256" key="2">
    <source>
        <dbReference type="ARBA" id="ARBA00009997"/>
    </source>
</evidence>
<organism evidence="9 10">
    <name type="scientific">Abyssobacteria bacterium (strain SURF_5)</name>
    <dbReference type="NCBI Taxonomy" id="2093360"/>
    <lineage>
        <taxon>Bacteria</taxon>
        <taxon>Pseudomonadati</taxon>
        <taxon>Candidatus Hydrogenedentota</taxon>
        <taxon>Candidatus Abyssobacteria</taxon>
    </lineage>
</organism>
<evidence type="ECO:0000313" key="10">
    <source>
        <dbReference type="Proteomes" id="UP000265882"/>
    </source>
</evidence>
<dbReference type="EMBL" id="QZKU01000127">
    <property type="protein sequence ID" value="RJP16618.1"/>
    <property type="molecule type" value="Genomic_DNA"/>
</dbReference>
<reference evidence="9 10" key="1">
    <citation type="journal article" date="2017" name="ISME J.">
        <title>Energy and carbon metabolisms in a deep terrestrial subsurface fluid microbial community.</title>
        <authorList>
            <person name="Momper L."/>
            <person name="Jungbluth S.P."/>
            <person name="Lee M.D."/>
            <person name="Amend J.P."/>
        </authorList>
    </citation>
    <scope>NUCLEOTIDE SEQUENCE [LARGE SCALE GENOMIC DNA]</scope>
    <source>
        <strain evidence="9">SURF_5</strain>
    </source>
</reference>
<evidence type="ECO:0000256" key="6">
    <source>
        <dbReference type="ARBA" id="ARBA00022842"/>
    </source>
</evidence>
<comment type="catalytic activity">
    <reaction evidence="7 8">
        <text>(2R)-O-phospho-3-sulfolactate + H2O = (2R)-3-sulfolactate + phosphate</text>
        <dbReference type="Rhea" id="RHEA:23416"/>
        <dbReference type="ChEBI" id="CHEBI:15377"/>
        <dbReference type="ChEBI" id="CHEBI:15597"/>
        <dbReference type="ChEBI" id="CHEBI:43474"/>
        <dbReference type="ChEBI" id="CHEBI:58738"/>
        <dbReference type="EC" id="3.1.3.71"/>
    </reaction>
</comment>
<dbReference type="PANTHER" id="PTHR37311:SF1">
    <property type="entry name" value="2-PHOSPHOSULFOLACTATE PHOSPHATASE-RELATED"/>
    <property type="match status" value="1"/>
</dbReference>